<dbReference type="InterPro" id="IPR028082">
    <property type="entry name" value="Peripla_BP_I"/>
</dbReference>
<sequence>MLSYFNWTRVAFFYTDDKTTRKCYSAAQGAIKHLARAGIHIVLMHEIDGESPSDEEVDRFLDLFPALTRSKKSIFVVII</sequence>
<proteinExistence type="predicted"/>
<dbReference type="SUPFAM" id="SSF53822">
    <property type="entry name" value="Periplasmic binding protein-like I"/>
    <property type="match status" value="1"/>
</dbReference>
<evidence type="ECO:0000313" key="2">
    <source>
        <dbReference type="WBParaSite" id="nRc.2.0.1.t26545-RA"/>
    </source>
</evidence>
<reference evidence="2" key="1">
    <citation type="submission" date="2022-11" db="UniProtKB">
        <authorList>
            <consortium name="WormBaseParasite"/>
        </authorList>
    </citation>
    <scope>IDENTIFICATION</scope>
</reference>
<protein>
    <submittedName>
        <fullName evidence="2">Receptor ligand binding region domain-containing protein</fullName>
    </submittedName>
</protein>
<organism evidence="1 2">
    <name type="scientific">Romanomermis culicivorax</name>
    <name type="common">Nematode worm</name>
    <dbReference type="NCBI Taxonomy" id="13658"/>
    <lineage>
        <taxon>Eukaryota</taxon>
        <taxon>Metazoa</taxon>
        <taxon>Ecdysozoa</taxon>
        <taxon>Nematoda</taxon>
        <taxon>Enoplea</taxon>
        <taxon>Dorylaimia</taxon>
        <taxon>Mermithida</taxon>
        <taxon>Mermithoidea</taxon>
        <taxon>Mermithidae</taxon>
        <taxon>Romanomermis</taxon>
    </lineage>
</organism>
<keyword evidence="1" id="KW-1185">Reference proteome</keyword>
<name>A0A915JK51_ROMCU</name>
<dbReference type="AlphaFoldDB" id="A0A915JK51"/>
<evidence type="ECO:0000313" key="1">
    <source>
        <dbReference type="Proteomes" id="UP000887565"/>
    </source>
</evidence>
<dbReference type="Proteomes" id="UP000887565">
    <property type="component" value="Unplaced"/>
</dbReference>
<accession>A0A915JK51</accession>
<dbReference type="Gene3D" id="3.40.50.2300">
    <property type="match status" value="1"/>
</dbReference>
<dbReference type="WBParaSite" id="nRc.2.0.1.t26545-RA">
    <property type="protein sequence ID" value="nRc.2.0.1.t26545-RA"/>
    <property type="gene ID" value="nRc.2.0.1.g26545"/>
</dbReference>